<dbReference type="RefSeq" id="WP_380139526.1">
    <property type="nucleotide sequence ID" value="NZ_JBHLUI010000012.1"/>
</dbReference>
<dbReference type="PANTHER" id="PTHR11106">
    <property type="entry name" value="GANGLIOSIDE INDUCED DIFFERENTIATION ASSOCIATED PROTEIN 2-RELATED"/>
    <property type="match status" value="1"/>
</dbReference>
<accession>A0ABV5LPJ6</accession>
<dbReference type="PROSITE" id="PS51154">
    <property type="entry name" value="MACRO"/>
    <property type="match status" value="1"/>
</dbReference>
<dbReference type="SMART" id="SM00506">
    <property type="entry name" value="A1pp"/>
    <property type="match status" value="1"/>
</dbReference>
<name>A0ABV5LPJ6_9ACTN</name>
<evidence type="ECO:0000313" key="2">
    <source>
        <dbReference type="EMBL" id="MFB9376015.1"/>
    </source>
</evidence>
<evidence type="ECO:0000313" key="3">
    <source>
        <dbReference type="Proteomes" id="UP001589748"/>
    </source>
</evidence>
<dbReference type="Pfam" id="PF01661">
    <property type="entry name" value="Macro"/>
    <property type="match status" value="1"/>
</dbReference>
<dbReference type="PANTHER" id="PTHR11106:SF27">
    <property type="entry name" value="MACRO DOMAIN-CONTAINING PROTEIN"/>
    <property type="match status" value="1"/>
</dbReference>
<dbReference type="SUPFAM" id="SSF52949">
    <property type="entry name" value="Macro domain-like"/>
    <property type="match status" value="1"/>
</dbReference>
<feature type="domain" description="Macro" evidence="1">
    <location>
        <begin position="1"/>
        <end position="170"/>
    </location>
</feature>
<organism evidence="2 3">
    <name type="scientific">Kineococcus gynurae</name>
    <dbReference type="NCBI Taxonomy" id="452979"/>
    <lineage>
        <taxon>Bacteria</taxon>
        <taxon>Bacillati</taxon>
        <taxon>Actinomycetota</taxon>
        <taxon>Actinomycetes</taxon>
        <taxon>Kineosporiales</taxon>
        <taxon>Kineosporiaceae</taxon>
        <taxon>Kineococcus</taxon>
    </lineage>
</organism>
<dbReference type="InterPro" id="IPR043472">
    <property type="entry name" value="Macro_dom-like"/>
</dbReference>
<dbReference type="Proteomes" id="UP001589748">
    <property type="component" value="Unassembled WGS sequence"/>
</dbReference>
<dbReference type="Gene3D" id="3.40.220.10">
    <property type="entry name" value="Leucine Aminopeptidase, subunit E, domain 1"/>
    <property type="match status" value="1"/>
</dbReference>
<dbReference type="InterPro" id="IPR002589">
    <property type="entry name" value="Macro_dom"/>
</dbReference>
<gene>
    <name evidence="2" type="ORF">ACFFVI_03440</name>
</gene>
<reference evidence="2 3" key="1">
    <citation type="submission" date="2024-09" db="EMBL/GenBank/DDBJ databases">
        <authorList>
            <person name="Sun Q."/>
            <person name="Mori K."/>
        </authorList>
    </citation>
    <scope>NUCLEOTIDE SEQUENCE [LARGE SCALE GENOMIC DNA]</scope>
    <source>
        <strain evidence="2 3">TISTR 1856</strain>
    </source>
</reference>
<protein>
    <submittedName>
        <fullName evidence="2">Macro domain-containing protein</fullName>
    </submittedName>
</protein>
<evidence type="ECO:0000259" key="1">
    <source>
        <dbReference type="PROSITE" id="PS51154"/>
    </source>
</evidence>
<dbReference type="EMBL" id="JBHMDM010000001">
    <property type="protein sequence ID" value="MFB9376015.1"/>
    <property type="molecule type" value="Genomic_DNA"/>
</dbReference>
<proteinExistence type="predicted"/>
<comment type="caution">
    <text evidence="2">The sequence shown here is derived from an EMBL/GenBank/DDBJ whole genome shotgun (WGS) entry which is preliminary data.</text>
</comment>
<sequence length="171" mass="17780">MQIEAVRGDIVEQTLDVVVNAADRRLLGGGGVDGAIHRAAGPRLLDECRRLRRDVLPDGLGLGQAVAMPGFDLPARWVVAVRGPNRLRGERDPADLHSCAVQAVRVARGLGADTLALPLVGAGVFGWSPEESARALVAGVRAGAGLELVRFVLASAAALEATREALAARDA</sequence>
<keyword evidence="3" id="KW-1185">Reference proteome</keyword>